<dbReference type="RefSeq" id="WP_075058311.1">
    <property type="nucleotide sequence ID" value="NZ_CP012357.1"/>
</dbReference>
<dbReference type="STRING" id="216942.SLITO_v1c05770"/>
<organism evidence="2 3">
    <name type="scientific">Spiroplasma litorale</name>
    <dbReference type="NCBI Taxonomy" id="216942"/>
    <lineage>
        <taxon>Bacteria</taxon>
        <taxon>Bacillati</taxon>
        <taxon>Mycoplasmatota</taxon>
        <taxon>Mollicutes</taxon>
        <taxon>Entomoplasmatales</taxon>
        <taxon>Spiroplasmataceae</taxon>
        <taxon>Spiroplasma</taxon>
    </lineage>
</organism>
<dbReference type="PROSITE" id="PS51257">
    <property type="entry name" value="PROKAR_LIPOPROTEIN"/>
    <property type="match status" value="1"/>
</dbReference>
<feature type="signal peptide" evidence="1">
    <location>
        <begin position="1"/>
        <end position="21"/>
    </location>
</feature>
<dbReference type="Proteomes" id="UP000067476">
    <property type="component" value="Chromosome"/>
</dbReference>
<dbReference type="KEGG" id="sll:SLITO_v1c05770"/>
<accession>A0A0K1W210</accession>
<dbReference type="NCBIfam" id="NF045726">
    <property type="entry name" value="XXplasma_LP"/>
    <property type="match status" value="1"/>
</dbReference>
<gene>
    <name evidence="2" type="ORF">SLITO_v1c05770</name>
</gene>
<protein>
    <recommendedName>
        <fullName evidence="4">Lipoprotein</fullName>
    </recommendedName>
</protein>
<proteinExistence type="predicted"/>
<dbReference type="PATRIC" id="fig|216942.3.peg.583"/>
<dbReference type="AlphaFoldDB" id="A0A0K1W210"/>
<keyword evidence="3" id="KW-1185">Reference proteome</keyword>
<evidence type="ECO:0000313" key="3">
    <source>
        <dbReference type="Proteomes" id="UP000067476"/>
    </source>
</evidence>
<evidence type="ECO:0000313" key="2">
    <source>
        <dbReference type="EMBL" id="AKX34213.1"/>
    </source>
</evidence>
<dbReference type="NCBIfam" id="NF038029">
    <property type="entry name" value="LP_plasma"/>
    <property type="match status" value="1"/>
</dbReference>
<evidence type="ECO:0008006" key="4">
    <source>
        <dbReference type="Google" id="ProtNLM"/>
    </source>
</evidence>
<dbReference type="InterPro" id="IPR054816">
    <property type="entry name" value="Lipoprotein_mollicutes-type_CS"/>
</dbReference>
<name>A0A0K1W210_9MOLU</name>
<feature type="chain" id="PRO_5005470842" description="Lipoprotein" evidence="1">
    <location>
        <begin position="22"/>
        <end position="513"/>
    </location>
</feature>
<dbReference type="OrthoDB" id="389248at2"/>
<dbReference type="EMBL" id="CP012357">
    <property type="protein sequence ID" value="AKX34213.1"/>
    <property type="molecule type" value="Genomic_DNA"/>
</dbReference>
<sequence>MKKLISILSSLSLVTSASAVAVSCGNTTDNSESNPQKDSAKINDIKNQSLYEQDNKIVLVRINKIVKNAKIEVTSSNEEVLHAALKENISEENQNYFLIELIGKWANKEAKVTVKYDDSVKTFDCKVLSQIENRPSFNPINELPKISKEIETPFKLDVANRIKGSEYELTIVQDDIATIKTNSGTDENIENPIVLNIKGIKVGSFDIIVNYGAVQSMFKLVVVNNDPNAKPEISDIADLEMSVESTVKREAIVFNPRKDLNLEVKLTNGEDSEYIDVIKTDLNAENGIYLIELNAKKVKKEAISISVNYGEATKEFNATIKEKPVFNEIGKLEVFEKRQSIAKIKVENPIKNEKITVEIIEGKENVDAFSMRDWDTDRSGEFDLVLYGLSATEKCIVKLTYGNVSKEVEVKVSKAEVKDPVIQGINKERKYELNHYQSLSILIYIDNETSKGILKTTFVKNEYLNVEIAGREGDPYYTVFLVSSNKDTEQDQDVTLTYEGAQSITFKVKVSSK</sequence>
<evidence type="ECO:0000256" key="1">
    <source>
        <dbReference type="SAM" id="SignalP"/>
    </source>
</evidence>
<keyword evidence="1" id="KW-0732">Signal</keyword>
<reference evidence="2 3" key="1">
    <citation type="journal article" date="2015" name="Genome Announc.">
        <title>Complete Genome Sequence of Spiroplasma litorale TN-1T (DSM 21781), a Bacterium Isolated from a Green-Eyed Horsefly (Tabanus nigrovittatus).</title>
        <authorList>
            <person name="Lo W.S."/>
            <person name="Lai Y.C."/>
            <person name="Lien Y.W."/>
            <person name="Wang T.H."/>
            <person name="Kuo C.H."/>
        </authorList>
    </citation>
    <scope>NUCLEOTIDE SEQUENCE [LARGE SCALE GENOMIC DNA]</scope>
    <source>
        <strain evidence="2 3">TN-1</strain>
    </source>
</reference>